<evidence type="ECO:0000313" key="2">
    <source>
        <dbReference type="Proteomes" id="UP000479000"/>
    </source>
</evidence>
<accession>A0A6H5HRG2</accession>
<protein>
    <submittedName>
        <fullName evidence="1">Uncharacterized protein</fullName>
    </submittedName>
</protein>
<dbReference type="AlphaFoldDB" id="A0A6H5HRG2"/>
<gene>
    <name evidence="1" type="ORF">NTEN_LOCUS21396</name>
</gene>
<organism evidence="1 2">
    <name type="scientific">Nesidiocoris tenuis</name>
    <dbReference type="NCBI Taxonomy" id="355587"/>
    <lineage>
        <taxon>Eukaryota</taxon>
        <taxon>Metazoa</taxon>
        <taxon>Ecdysozoa</taxon>
        <taxon>Arthropoda</taxon>
        <taxon>Hexapoda</taxon>
        <taxon>Insecta</taxon>
        <taxon>Pterygota</taxon>
        <taxon>Neoptera</taxon>
        <taxon>Paraneoptera</taxon>
        <taxon>Hemiptera</taxon>
        <taxon>Heteroptera</taxon>
        <taxon>Panheteroptera</taxon>
        <taxon>Cimicomorpha</taxon>
        <taxon>Miridae</taxon>
        <taxon>Dicyphina</taxon>
        <taxon>Nesidiocoris</taxon>
    </lineage>
</organism>
<feature type="non-terminal residue" evidence="1">
    <location>
        <position position="54"/>
    </location>
</feature>
<proteinExistence type="predicted"/>
<evidence type="ECO:0000313" key="1">
    <source>
        <dbReference type="EMBL" id="CAB0017379.1"/>
    </source>
</evidence>
<name>A0A6H5HRG2_9HEMI</name>
<dbReference type="EMBL" id="CADCXU010031318">
    <property type="protein sequence ID" value="CAB0017379.1"/>
    <property type="molecule type" value="Genomic_DNA"/>
</dbReference>
<dbReference type="Proteomes" id="UP000479000">
    <property type="component" value="Unassembled WGS sequence"/>
</dbReference>
<sequence>MPTFDPISLNRNHPFPALQIYNSAHNSVVARAALCYKINLNTERSSCRNLGSNQ</sequence>
<keyword evidence="2" id="KW-1185">Reference proteome</keyword>
<reference evidence="1 2" key="1">
    <citation type="submission" date="2020-02" db="EMBL/GenBank/DDBJ databases">
        <authorList>
            <person name="Ferguson B K."/>
        </authorList>
    </citation>
    <scope>NUCLEOTIDE SEQUENCE [LARGE SCALE GENOMIC DNA]</scope>
</reference>